<dbReference type="PANTHER" id="PTHR35368">
    <property type="entry name" value="HYDROPEROXIDE REDUCTASE"/>
    <property type="match status" value="1"/>
</dbReference>
<dbReference type="SUPFAM" id="SSF82784">
    <property type="entry name" value="OsmC-like"/>
    <property type="match status" value="1"/>
</dbReference>
<gene>
    <name evidence="1" type="ORF">NCTC12967_02812</name>
</gene>
<dbReference type="InterPro" id="IPR052924">
    <property type="entry name" value="OsmC/Ohr_hydroprdx_reductase"/>
</dbReference>
<evidence type="ECO:0000313" key="1">
    <source>
        <dbReference type="EMBL" id="VEH71490.1"/>
    </source>
</evidence>
<dbReference type="RefSeq" id="WP_061787719.1">
    <property type="nucleotide sequence ID" value="NZ_LR134406.1"/>
</dbReference>
<sequence length="144" mass="15465">MAEAVFSAVAESLEGMATRCTSRGMSFVLDEPPSLGGKDEGMNPLEAVLSALGACKCVVARAFAKPNGIRLRHVRVEVDGVFDPDGFRGKNPAAKVGLSTIRTRYHIDADNTPEEIAAFVEFIEAHCPVHDTLVNPPHLSYEIA</sequence>
<dbReference type="PANTHER" id="PTHR35368:SF1">
    <property type="entry name" value="HYDROPEROXIDE REDUCTASE"/>
    <property type="match status" value="1"/>
</dbReference>
<keyword evidence="2" id="KW-1185">Reference proteome</keyword>
<proteinExistence type="predicted"/>
<protein>
    <submittedName>
        <fullName evidence="1">OsmC-like protein</fullName>
    </submittedName>
</protein>
<dbReference type="AlphaFoldDB" id="A0A448N283"/>
<dbReference type="InterPro" id="IPR003718">
    <property type="entry name" value="OsmC/Ohr_fam"/>
</dbReference>
<evidence type="ECO:0000313" key="2">
    <source>
        <dbReference type="Proteomes" id="UP000273044"/>
    </source>
</evidence>
<dbReference type="EMBL" id="LR134406">
    <property type="protein sequence ID" value="VEH71490.1"/>
    <property type="molecule type" value="Genomic_DNA"/>
</dbReference>
<reference evidence="1 2" key="1">
    <citation type="submission" date="2018-12" db="EMBL/GenBank/DDBJ databases">
        <authorList>
            <consortium name="Pathogen Informatics"/>
        </authorList>
    </citation>
    <scope>NUCLEOTIDE SEQUENCE [LARGE SCALE GENOMIC DNA]</scope>
    <source>
        <strain evidence="1 2">NCTC12967</strain>
    </source>
</reference>
<dbReference type="Pfam" id="PF02566">
    <property type="entry name" value="OsmC"/>
    <property type="match status" value="1"/>
</dbReference>
<name>A0A448N283_9ACTN</name>
<organism evidence="1 2">
    <name type="scientific">Arachnia propionica</name>
    <dbReference type="NCBI Taxonomy" id="1750"/>
    <lineage>
        <taxon>Bacteria</taxon>
        <taxon>Bacillati</taxon>
        <taxon>Actinomycetota</taxon>
        <taxon>Actinomycetes</taxon>
        <taxon>Propionibacteriales</taxon>
        <taxon>Propionibacteriaceae</taxon>
        <taxon>Arachnia</taxon>
    </lineage>
</organism>
<dbReference type="GeneID" id="64408226"/>
<dbReference type="Proteomes" id="UP000273044">
    <property type="component" value="Chromosome"/>
</dbReference>
<dbReference type="InterPro" id="IPR036102">
    <property type="entry name" value="OsmC/Ohrsf"/>
</dbReference>
<dbReference type="Gene3D" id="3.30.300.20">
    <property type="match status" value="1"/>
</dbReference>
<accession>A0A448N283</accession>
<dbReference type="InterPro" id="IPR015946">
    <property type="entry name" value="KH_dom-like_a/b"/>
</dbReference>